<keyword evidence="5" id="KW-1185">Reference proteome</keyword>
<evidence type="ECO:0000259" key="3">
    <source>
        <dbReference type="SMART" id="SM01008"/>
    </source>
</evidence>
<dbReference type="InterPro" id="IPR036856">
    <property type="entry name" value="Ald_Oxase/Xan_DH_a/b_sf"/>
</dbReference>
<dbReference type="EMBL" id="JAUSUL010000006">
    <property type="protein sequence ID" value="MDQ0317628.1"/>
    <property type="molecule type" value="Genomic_DNA"/>
</dbReference>
<dbReference type="Pfam" id="PF20256">
    <property type="entry name" value="MoCoBD_2"/>
    <property type="match status" value="1"/>
</dbReference>
<sequence length="761" mass="79703">MSVTRSGETSMPWLGRSVLRREDTRLTTGRGTYVDDLRPDGCLFLAFARSPYGCGPIRSVDCAEARALDGVVAVFTADDLGDLGVNAINPLAETIVEAPFEVLARERVSAAGQAVAAVVATSEAIARDAALLIEIDVDPEPVLEPGQGPQSVANSVVAGDADAAFAGADHVVAVRLQHSLVAPTPMEPRAVLAVWEDGRLTAWCSTQTPYRVREDLARILGLGLDAVRVIAPDVGGAFGGKASIYPEDVMVAFAARALGAPVKWCAQRGEDMLAASHGRGATSTAEMAFSADGKALALKADLVFQQGHWMTYSAVVPSINALRILPGPYAIGDLALTSRAHMTNRAAVGIYRGAGRPEAALLLDRLMDEGARACALDPIEVRRRNLIASDVLPLTTPTGANIDASDFALLLDTLEARTAYANLRAEQRRRRENGEVVGIGLSLYIEPCGQGWESAEIALCRDGRLRAVTGASSQGQGRETSFAQIVAEALDADPELIEIRQGDTDDAERGLGALASRSTAIGGSAILKASEQLRARIAEAAAGFLQCEPGQVRFRPGRLFVEGSAGASMSLADLAGAMLGGVGEPEEPALAAETIYHADDEAWASGCCLAMVAIDPDTGVMTTERLVWIDDAGVVVNPLLAHGQLVGGLAQGLGEALLEQLVYDEDGQLLTGSFMDYAMPRADDVPPVEIDKIETRSEANALGAKGVGEAGCIGVPAALFNAAADALAPFGAHDLQMPLTSEKLWRAMRQAPETQTGGNAS</sequence>
<feature type="domain" description="Aldehyde oxidase/xanthine dehydrogenase a/b hammerhead" evidence="3">
    <location>
        <begin position="28"/>
        <end position="141"/>
    </location>
</feature>
<dbReference type="PANTHER" id="PTHR11908">
    <property type="entry name" value="XANTHINE DEHYDROGENASE"/>
    <property type="match status" value="1"/>
</dbReference>
<dbReference type="SUPFAM" id="SSF56003">
    <property type="entry name" value="Molybdenum cofactor-binding domain"/>
    <property type="match status" value="1"/>
</dbReference>
<dbReference type="Pfam" id="PF01315">
    <property type="entry name" value="Ald_Xan_dh_C"/>
    <property type="match status" value="1"/>
</dbReference>
<organism evidence="4 5">
    <name type="scientific">Amorphus orientalis</name>
    <dbReference type="NCBI Taxonomy" id="649198"/>
    <lineage>
        <taxon>Bacteria</taxon>
        <taxon>Pseudomonadati</taxon>
        <taxon>Pseudomonadota</taxon>
        <taxon>Alphaproteobacteria</taxon>
        <taxon>Hyphomicrobiales</taxon>
        <taxon>Amorphaceae</taxon>
        <taxon>Amorphus</taxon>
    </lineage>
</organism>
<name>A0AAE3VTN2_9HYPH</name>
<evidence type="ECO:0000313" key="4">
    <source>
        <dbReference type="EMBL" id="MDQ0317628.1"/>
    </source>
</evidence>
<dbReference type="Gene3D" id="3.90.1170.50">
    <property type="entry name" value="Aldehyde oxidase/xanthine dehydrogenase, a/b hammerhead"/>
    <property type="match status" value="1"/>
</dbReference>
<protein>
    <submittedName>
        <fullName evidence="4">Carbon-monoxide dehydrogenase large subunit</fullName>
        <ecNumber evidence="4">1.2.7.4</ecNumber>
    </submittedName>
</protein>
<dbReference type="EC" id="1.2.7.4" evidence="4"/>
<keyword evidence="1" id="KW-0500">Molybdenum</keyword>
<dbReference type="GO" id="GO:0005506">
    <property type="term" value="F:iron ion binding"/>
    <property type="evidence" value="ECO:0007669"/>
    <property type="project" value="InterPro"/>
</dbReference>
<proteinExistence type="predicted"/>
<dbReference type="Proteomes" id="UP001229244">
    <property type="component" value="Unassembled WGS sequence"/>
</dbReference>
<dbReference type="InterPro" id="IPR046867">
    <property type="entry name" value="AldOxase/xan_DH_MoCoBD2"/>
</dbReference>
<dbReference type="InterPro" id="IPR008274">
    <property type="entry name" value="AldOxase/xan_DH_MoCoBD1"/>
</dbReference>
<evidence type="ECO:0000256" key="2">
    <source>
        <dbReference type="ARBA" id="ARBA00023002"/>
    </source>
</evidence>
<comment type="caution">
    <text evidence="4">The sequence shown here is derived from an EMBL/GenBank/DDBJ whole genome shotgun (WGS) entry which is preliminary data.</text>
</comment>
<dbReference type="GO" id="GO:0043885">
    <property type="term" value="F:anaerobic carbon-monoxide dehydrogenase activity"/>
    <property type="evidence" value="ECO:0007669"/>
    <property type="project" value="UniProtKB-EC"/>
</dbReference>
<accession>A0AAE3VTN2</accession>
<dbReference type="InterPro" id="IPR016208">
    <property type="entry name" value="Ald_Oxase/xanthine_DH-like"/>
</dbReference>
<keyword evidence="2 4" id="KW-0560">Oxidoreductase</keyword>
<reference evidence="4" key="1">
    <citation type="submission" date="2023-07" db="EMBL/GenBank/DDBJ databases">
        <title>Genomic Encyclopedia of Type Strains, Phase IV (KMG-IV): sequencing the most valuable type-strain genomes for metagenomic binning, comparative biology and taxonomic classification.</title>
        <authorList>
            <person name="Goeker M."/>
        </authorList>
    </citation>
    <scope>NUCLEOTIDE SEQUENCE</scope>
    <source>
        <strain evidence="4">DSM 21202</strain>
    </source>
</reference>
<evidence type="ECO:0000256" key="1">
    <source>
        <dbReference type="ARBA" id="ARBA00022505"/>
    </source>
</evidence>
<dbReference type="Gene3D" id="3.30.365.10">
    <property type="entry name" value="Aldehyde oxidase/xanthine dehydrogenase, molybdopterin binding domain"/>
    <property type="match status" value="4"/>
</dbReference>
<dbReference type="InterPro" id="IPR000674">
    <property type="entry name" value="Ald_Oxase/Xan_DH_a/b"/>
</dbReference>
<dbReference type="PANTHER" id="PTHR11908:SF132">
    <property type="entry name" value="ALDEHYDE OXIDASE 1-RELATED"/>
    <property type="match status" value="1"/>
</dbReference>
<dbReference type="InterPro" id="IPR037165">
    <property type="entry name" value="AldOxase/xan_DH_Mopterin-bd_sf"/>
</dbReference>
<dbReference type="SUPFAM" id="SSF54665">
    <property type="entry name" value="CO dehydrogenase molybdoprotein N-domain-like"/>
    <property type="match status" value="1"/>
</dbReference>
<evidence type="ECO:0000313" key="5">
    <source>
        <dbReference type="Proteomes" id="UP001229244"/>
    </source>
</evidence>
<dbReference type="AlphaFoldDB" id="A0AAE3VTN2"/>
<dbReference type="SMART" id="SM01008">
    <property type="entry name" value="Ald_Xan_dh_C"/>
    <property type="match status" value="1"/>
</dbReference>
<dbReference type="Pfam" id="PF02738">
    <property type="entry name" value="MoCoBD_1"/>
    <property type="match status" value="1"/>
</dbReference>
<gene>
    <name evidence="4" type="ORF">J2S73_004114</name>
</gene>